<dbReference type="Gene3D" id="1.10.1740.10">
    <property type="match status" value="1"/>
</dbReference>
<accession>A0A2S8G3G5</accession>
<evidence type="ECO:0000259" key="5">
    <source>
        <dbReference type="Pfam" id="PF04542"/>
    </source>
</evidence>
<keyword evidence="2" id="KW-0805">Transcription regulation</keyword>
<comment type="similarity">
    <text evidence="1">Belongs to the sigma-70 factor family. ECF subfamily.</text>
</comment>
<dbReference type="InterPro" id="IPR013325">
    <property type="entry name" value="RNA_pol_sigma_r2"/>
</dbReference>
<dbReference type="GO" id="GO:0016987">
    <property type="term" value="F:sigma factor activity"/>
    <property type="evidence" value="ECO:0007669"/>
    <property type="project" value="UniProtKB-KW"/>
</dbReference>
<comment type="caution">
    <text evidence="6">The sequence shown here is derived from an EMBL/GenBank/DDBJ whole genome shotgun (WGS) entry which is preliminary data.</text>
</comment>
<keyword evidence="4" id="KW-0804">Transcription</keyword>
<gene>
    <name evidence="6" type="ORF">C5Y96_02725</name>
</gene>
<dbReference type="SUPFAM" id="SSF88659">
    <property type="entry name" value="Sigma3 and sigma4 domains of RNA polymerase sigma factors"/>
    <property type="match status" value="1"/>
</dbReference>
<dbReference type="InterPro" id="IPR014284">
    <property type="entry name" value="RNA_pol_sigma-70_dom"/>
</dbReference>
<dbReference type="RefSeq" id="WP_105350001.1">
    <property type="nucleotide sequence ID" value="NZ_PUIA01000016.1"/>
</dbReference>
<sequence>MTFTKKNEEFVRLYAKDEGRLRRYVCALVPVMADVDDILQETAIALMRKFDQFDSTQPFFNWACRFALYEVLQHRKRAKTRRRHFSEEVVEAIAAEYQQHQQLSERRKAALAGCLHKLEDQDRRLVEMRYFSDETVESLAQRIEEPVAKLYRSLARIRYLLAVCVRKSLAAEGTL</sequence>
<dbReference type="AlphaFoldDB" id="A0A2S8G3G5"/>
<dbReference type="Gene3D" id="1.10.10.10">
    <property type="entry name" value="Winged helix-like DNA-binding domain superfamily/Winged helix DNA-binding domain"/>
    <property type="match status" value="1"/>
</dbReference>
<name>A0A2S8G3G5_9BACT</name>
<evidence type="ECO:0000256" key="2">
    <source>
        <dbReference type="ARBA" id="ARBA00023015"/>
    </source>
</evidence>
<dbReference type="PANTHER" id="PTHR43133:SF51">
    <property type="entry name" value="RNA POLYMERASE SIGMA FACTOR"/>
    <property type="match status" value="1"/>
</dbReference>
<protein>
    <submittedName>
        <fullName evidence="6">RNA polymerase subunit sigma-70</fullName>
    </submittedName>
</protein>
<dbReference type="EMBL" id="PUIA01000016">
    <property type="protein sequence ID" value="PQO38801.1"/>
    <property type="molecule type" value="Genomic_DNA"/>
</dbReference>
<dbReference type="InterPro" id="IPR013324">
    <property type="entry name" value="RNA_pol_sigma_r3/r4-like"/>
</dbReference>
<dbReference type="SUPFAM" id="SSF88946">
    <property type="entry name" value="Sigma2 domain of RNA polymerase sigma factors"/>
    <property type="match status" value="1"/>
</dbReference>
<evidence type="ECO:0000256" key="1">
    <source>
        <dbReference type="ARBA" id="ARBA00010641"/>
    </source>
</evidence>
<proteinExistence type="inferred from homology"/>
<dbReference type="PANTHER" id="PTHR43133">
    <property type="entry name" value="RNA POLYMERASE ECF-TYPE SIGMA FACTO"/>
    <property type="match status" value="1"/>
</dbReference>
<keyword evidence="3" id="KW-0731">Sigma factor</keyword>
<dbReference type="NCBIfam" id="TIGR02937">
    <property type="entry name" value="sigma70-ECF"/>
    <property type="match status" value="1"/>
</dbReference>
<feature type="domain" description="RNA polymerase sigma-70 region 2" evidence="5">
    <location>
        <begin position="13"/>
        <end position="79"/>
    </location>
</feature>
<organism evidence="6 7">
    <name type="scientific">Blastopirellula marina</name>
    <dbReference type="NCBI Taxonomy" id="124"/>
    <lineage>
        <taxon>Bacteria</taxon>
        <taxon>Pseudomonadati</taxon>
        <taxon>Planctomycetota</taxon>
        <taxon>Planctomycetia</taxon>
        <taxon>Pirellulales</taxon>
        <taxon>Pirellulaceae</taxon>
        <taxon>Blastopirellula</taxon>
    </lineage>
</organism>
<evidence type="ECO:0000256" key="4">
    <source>
        <dbReference type="ARBA" id="ARBA00023163"/>
    </source>
</evidence>
<dbReference type="GO" id="GO:0006352">
    <property type="term" value="P:DNA-templated transcription initiation"/>
    <property type="evidence" value="ECO:0007669"/>
    <property type="project" value="InterPro"/>
</dbReference>
<evidence type="ECO:0000256" key="3">
    <source>
        <dbReference type="ARBA" id="ARBA00023082"/>
    </source>
</evidence>
<dbReference type="OrthoDB" id="6383365at2"/>
<dbReference type="NCBIfam" id="TIGR02989">
    <property type="entry name" value="Sig-70_gvs1"/>
    <property type="match status" value="1"/>
</dbReference>
<dbReference type="Proteomes" id="UP000240009">
    <property type="component" value="Unassembled WGS sequence"/>
</dbReference>
<dbReference type="InterPro" id="IPR036388">
    <property type="entry name" value="WH-like_DNA-bd_sf"/>
</dbReference>
<dbReference type="InterPro" id="IPR007627">
    <property type="entry name" value="RNA_pol_sigma70_r2"/>
</dbReference>
<dbReference type="InterPro" id="IPR039425">
    <property type="entry name" value="RNA_pol_sigma-70-like"/>
</dbReference>
<evidence type="ECO:0000313" key="6">
    <source>
        <dbReference type="EMBL" id="PQO38801.1"/>
    </source>
</evidence>
<dbReference type="InterPro" id="IPR014331">
    <property type="entry name" value="RNA_pol_sigma70_ECF_RHOBA"/>
</dbReference>
<evidence type="ECO:0000313" key="7">
    <source>
        <dbReference type="Proteomes" id="UP000240009"/>
    </source>
</evidence>
<dbReference type="Pfam" id="PF04542">
    <property type="entry name" value="Sigma70_r2"/>
    <property type="match status" value="1"/>
</dbReference>
<reference evidence="6 7" key="1">
    <citation type="submission" date="2018-02" db="EMBL/GenBank/DDBJ databases">
        <title>Comparative genomes isolates from brazilian mangrove.</title>
        <authorList>
            <person name="Araujo J.E."/>
            <person name="Taketani R.G."/>
            <person name="Silva M.C.P."/>
            <person name="Loureco M.V."/>
            <person name="Andreote F.D."/>
        </authorList>
    </citation>
    <scope>NUCLEOTIDE SEQUENCE [LARGE SCALE GENOMIC DNA]</scope>
    <source>
        <strain evidence="6 7">HEX-2 MGV</strain>
    </source>
</reference>